<dbReference type="GO" id="GO:0044718">
    <property type="term" value="P:siderophore transmembrane transport"/>
    <property type="evidence" value="ECO:0007669"/>
    <property type="project" value="TreeGrafter"/>
</dbReference>
<comment type="caution">
    <text evidence="11">The sequence shown here is derived from an EMBL/GenBank/DDBJ whole genome shotgun (WGS) entry which is preliminary data.</text>
</comment>
<evidence type="ECO:0000256" key="2">
    <source>
        <dbReference type="ARBA" id="ARBA00022448"/>
    </source>
</evidence>
<feature type="chain" id="PRO_5004812460" description="TonB-dependent receptor plug domain-containing protein" evidence="9">
    <location>
        <begin position="21"/>
        <end position="1035"/>
    </location>
</feature>
<dbReference type="Proteomes" id="UP000018837">
    <property type="component" value="Unassembled WGS sequence"/>
</dbReference>
<name>W2C4J6_9BACT</name>
<dbReference type="GO" id="GO:0015344">
    <property type="term" value="F:siderophore uptake transmembrane transporter activity"/>
    <property type="evidence" value="ECO:0007669"/>
    <property type="project" value="TreeGrafter"/>
</dbReference>
<evidence type="ECO:0000313" key="12">
    <source>
        <dbReference type="Proteomes" id="UP000018837"/>
    </source>
</evidence>
<keyword evidence="6 8" id="KW-0472">Membrane</keyword>
<evidence type="ECO:0000256" key="9">
    <source>
        <dbReference type="SAM" id="SignalP"/>
    </source>
</evidence>
<sequence length="1035" mass="113313">MNRRLLFLMLFAFFAFVAWTQAQSVTVSGTVVGKDDGQPVIGANIVIKGTTTGTVSDVDGHFRLTAPRPGATLVISFVGYRTKEIPATASMHVELETDATQLGEVQVVVAYGQQKRRELTGAIGSVDAASIRETPATSLEQTLSGRVSGVQVTQASGAPGGAVVVNIRGTSSISAGNEPLYVVDGMPILSADFSQKAGYQGNTLSGVADINPADIASVEVLKDASAAALYGSRASNGVVLITTKRGSSGRTRVTLDSYIGVQNLWRKLQFLPTAEHVAARNEAINNYNTSLGLSPTDATYKKPVAAAQKGADTDWIDAITRTALHTNHQLALSGGTDQTQFYASLGYYDQQGVMKKTDYTRYNLRTNLTNRISRTVKISADIALSSATINRATGDGNLYSPWINALSASPDYAVRTASGSFGSINASKYNPVALIDEQEQVTRKYRAIVGLKTTWNILPELRYNLDLGGDYIVMHETGVFPRGTIRGARSNGDVHDLRGFSFSNLAEHTLDYFHQWDKLAFKALFGYSYQKTTLDNNFVRGTNFVSPMLKYINSAGSVTEGSSSLSEYALQSLFGRVNLNYADRYLLEASLRSDASSKFAPGRRVGYFPAASLGWIVSEEGFFPKTKTLSDLKLRAAVGYTGNQEGIGYYDYFNTYRASDVAYIGQSGLAFPNSRPNPDLTWEKTLQYDLGVDAALFDRRLELTLDWYHKDTRDLLLSHPINALSGYTRTTSNVGRIRNEGFEAMITGHPLRGRGLTWDVRLSFGYQHNEVVALTKKADGTDNFIEVGPSNILQVGRPMATFYLIRAEGIYQSKEEILAQPGGEALWKRGIRPGDVKYYDKDGNGIINNNDRVAAGSPFPKVTGAFINNFAYKGFDLGLDLQYALGAKIYATWKGAYTGGGGQGGAPNGYAIFRDEYEARWTPERPSTDRPRAVADGAAYTNNMMNYTTRFLEKADFLRIRNVTLGYTLPDETVRHLGLSRLRLYAQVNNLYTFTAYDGFDPEVAMNPDRATYRGYDSGSVPHPRSFLFGMNLSF</sequence>
<dbReference type="GO" id="GO:0009279">
    <property type="term" value="C:cell outer membrane"/>
    <property type="evidence" value="ECO:0007669"/>
    <property type="project" value="UniProtKB-SubCell"/>
</dbReference>
<dbReference type="NCBIfam" id="TIGR04056">
    <property type="entry name" value="OMP_RagA_SusC"/>
    <property type="match status" value="1"/>
</dbReference>
<proteinExistence type="inferred from homology"/>
<feature type="domain" description="TonB-dependent receptor plug" evidence="10">
    <location>
        <begin position="116"/>
        <end position="238"/>
    </location>
</feature>
<keyword evidence="4 8" id="KW-0812">Transmembrane</keyword>
<dbReference type="Gene3D" id="2.60.40.1120">
    <property type="entry name" value="Carboxypeptidase-like, regulatory domain"/>
    <property type="match status" value="1"/>
</dbReference>
<keyword evidence="3 8" id="KW-1134">Transmembrane beta strand</keyword>
<dbReference type="InterPro" id="IPR037066">
    <property type="entry name" value="Plug_dom_sf"/>
</dbReference>
<evidence type="ECO:0000256" key="8">
    <source>
        <dbReference type="PROSITE-ProRule" id="PRU01360"/>
    </source>
</evidence>
<dbReference type="PANTHER" id="PTHR30069">
    <property type="entry name" value="TONB-DEPENDENT OUTER MEMBRANE RECEPTOR"/>
    <property type="match status" value="1"/>
</dbReference>
<evidence type="ECO:0000256" key="6">
    <source>
        <dbReference type="ARBA" id="ARBA00023136"/>
    </source>
</evidence>
<evidence type="ECO:0000313" key="11">
    <source>
        <dbReference type="EMBL" id="ETK01412.1"/>
    </source>
</evidence>
<dbReference type="Gene3D" id="2.40.170.20">
    <property type="entry name" value="TonB-dependent receptor, beta-barrel domain"/>
    <property type="match status" value="1"/>
</dbReference>
<dbReference type="EMBL" id="AYUF01000482">
    <property type="protein sequence ID" value="ETK01412.1"/>
    <property type="molecule type" value="Genomic_DNA"/>
</dbReference>
<feature type="signal peptide" evidence="9">
    <location>
        <begin position="1"/>
        <end position="20"/>
    </location>
</feature>
<dbReference type="Pfam" id="PF07715">
    <property type="entry name" value="Plug"/>
    <property type="match status" value="1"/>
</dbReference>
<evidence type="ECO:0000256" key="3">
    <source>
        <dbReference type="ARBA" id="ARBA00022452"/>
    </source>
</evidence>
<keyword evidence="2 8" id="KW-0813">Transport</keyword>
<comment type="similarity">
    <text evidence="8">Belongs to the TonB-dependent receptor family.</text>
</comment>
<dbReference type="Pfam" id="PF13715">
    <property type="entry name" value="CarbopepD_reg_2"/>
    <property type="match status" value="1"/>
</dbReference>
<keyword evidence="5 9" id="KW-0732">Signal</keyword>
<evidence type="ECO:0000259" key="10">
    <source>
        <dbReference type="Pfam" id="PF07715"/>
    </source>
</evidence>
<evidence type="ECO:0000256" key="1">
    <source>
        <dbReference type="ARBA" id="ARBA00004571"/>
    </source>
</evidence>
<keyword evidence="7 8" id="KW-0998">Cell outer membrane</keyword>
<dbReference type="InterPro" id="IPR039426">
    <property type="entry name" value="TonB-dep_rcpt-like"/>
</dbReference>
<dbReference type="InterPro" id="IPR012910">
    <property type="entry name" value="Plug_dom"/>
</dbReference>
<dbReference type="InterPro" id="IPR023996">
    <property type="entry name" value="TonB-dep_OMP_SusC/RagA"/>
</dbReference>
<dbReference type="AlphaFoldDB" id="W2C4J6"/>
<dbReference type="SUPFAM" id="SSF56935">
    <property type="entry name" value="Porins"/>
    <property type="match status" value="1"/>
</dbReference>
<comment type="subcellular location">
    <subcellularLocation>
        <location evidence="1 8">Cell outer membrane</location>
        <topology evidence="1 8">Multi-pass membrane protein</topology>
    </subcellularLocation>
</comment>
<dbReference type="InterPro" id="IPR008969">
    <property type="entry name" value="CarboxyPept-like_regulatory"/>
</dbReference>
<evidence type="ECO:0000256" key="5">
    <source>
        <dbReference type="ARBA" id="ARBA00022729"/>
    </source>
</evidence>
<reference evidence="11 12" key="1">
    <citation type="submission" date="2013-11" db="EMBL/GenBank/DDBJ databases">
        <title>Single cell genomics of uncultured Tannerella BU063 (oral taxon 286).</title>
        <authorList>
            <person name="Beall C.J."/>
            <person name="Campbell A.G."/>
            <person name="Griffen A.L."/>
            <person name="Podar M."/>
            <person name="Leys E.J."/>
        </authorList>
    </citation>
    <scope>NUCLEOTIDE SEQUENCE [LARGE SCALE GENOMIC DNA]</scope>
    <source>
        <strain evidence="11">Cell 2</strain>
    </source>
</reference>
<gene>
    <name evidence="11" type="ORF">N425_10000</name>
</gene>
<dbReference type="NCBIfam" id="TIGR04057">
    <property type="entry name" value="SusC_RagA_signa"/>
    <property type="match status" value="1"/>
</dbReference>
<protein>
    <recommendedName>
        <fullName evidence="10">TonB-dependent receptor plug domain-containing protein</fullName>
    </recommendedName>
</protein>
<accession>W2C4J6</accession>
<dbReference type="InterPro" id="IPR023997">
    <property type="entry name" value="TonB-dep_OMP_SusC/RagA_CS"/>
</dbReference>
<dbReference type="PROSITE" id="PS52016">
    <property type="entry name" value="TONB_DEPENDENT_REC_3"/>
    <property type="match status" value="1"/>
</dbReference>
<dbReference type="PANTHER" id="PTHR30069:SF29">
    <property type="entry name" value="HEMOGLOBIN AND HEMOGLOBIN-HAPTOGLOBIN-BINDING PROTEIN 1-RELATED"/>
    <property type="match status" value="1"/>
</dbReference>
<dbReference type="InterPro" id="IPR036942">
    <property type="entry name" value="Beta-barrel_TonB_sf"/>
</dbReference>
<dbReference type="SUPFAM" id="SSF49464">
    <property type="entry name" value="Carboxypeptidase regulatory domain-like"/>
    <property type="match status" value="1"/>
</dbReference>
<dbReference type="PATRIC" id="fig|1411148.3.peg.1604"/>
<evidence type="ECO:0000256" key="4">
    <source>
        <dbReference type="ARBA" id="ARBA00022692"/>
    </source>
</evidence>
<dbReference type="Gene3D" id="2.170.130.10">
    <property type="entry name" value="TonB-dependent receptor, plug domain"/>
    <property type="match status" value="1"/>
</dbReference>
<evidence type="ECO:0000256" key="7">
    <source>
        <dbReference type="ARBA" id="ARBA00023237"/>
    </source>
</evidence>
<organism evidence="11 12">
    <name type="scientific">Tannerella sp. oral taxon BU063 isolate Cell 2</name>
    <dbReference type="NCBI Taxonomy" id="1411148"/>
    <lineage>
        <taxon>Bacteria</taxon>
        <taxon>Pseudomonadati</taxon>
        <taxon>Bacteroidota</taxon>
        <taxon>Bacteroidia</taxon>
        <taxon>Bacteroidales</taxon>
        <taxon>Tannerellaceae</taxon>
        <taxon>Tannerella</taxon>
    </lineage>
</organism>